<dbReference type="AlphaFoldDB" id="A0A4P9UQV4"/>
<dbReference type="Proteomes" id="UP000305881">
    <property type="component" value="Chromosome"/>
</dbReference>
<evidence type="ECO:0000259" key="1">
    <source>
        <dbReference type="PROSITE" id="PS50972"/>
    </source>
</evidence>
<dbReference type="InterPro" id="IPR011005">
    <property type="entry name" value="Dihydropteroate_synth-like_sf"/>
</dbReference>
<reference evidence="3" key="1">
    <citation type="journal article" date="2019" name="J. Bacteriol.">
        <title>A Mutagenic Screen Identifies a TonB-Dependent Receptor Required for the Lanthanide Metal Switch in the Type I Methanotroph 'Methylotuvimicrobium buryatense' 5GB1C.</title>
        <authorList>
            <person name="Groom J.D."/>
            <person name="Ford S.M."/>
            <person name="Pesesky M.W."/>
            <person name="Lidstrom M.E."/>
        </authorList>
    </citation>
    <scope>NUCLEOTIDE SEQUENCE [LARGE SCALE GENOMIC DNA]</scope>
    <source>
        <strain evidence="3">5GB1C</strain>
    </source>
</reference>
<feature type="domain" description="Pterin-binding" evidence="1">
    <location>
        <begin position="93"/>
        <end position="334"/>
    </location>
</feature>
<dbReference type="GO" id="GO:0042558">
    <property type="term" value="P:pteridine-containing compound metabolic process"/>
    <property type="evidence" value="ECO:0007669"/>
    <property type="project" value="InterPro"/>
</dbReference>
<keyword evidence="3" id="KW-1185">Reference proteome</keyword>
<protein>
    <submittedName>
        <fullName evidence="2">Dihydropteroate synthase</fullName>
    </submittedName>
</protein>
<dbReference type="EMBL" id="CP035467">
    <property type="protein sequence ID" value="QCW82930.1"/>
    <property type="molecule type" value="Genomic_DNA"/>
</dbReference>
<dbReference type="STRING" id="675511.GCA_000341735_00584"/>
<accession>A0A4P9UQV4</accession>
<evidence type="ECO:0000313" key="3">
    <source>
        <dbReference type="Proteomes" id="UP000305881"/>
    </source>
</evidence>
<dbReference type="InterPro" id="IPR000489">
    <property type="entry name" value="Pterin-binding_dom"/>
</dbReference>
<dbReference type="PROSITE" id="PS50972">
    <property type="entry name" value="PTERIN_BINDING"/>
    <property type="match status" value="1"/>
</dbReference>
<dbReference type="OrthoDB" id="4029442at2"/>
<dbReference type="SUPFAM" id="SSF51717">
    <property type="entry name" value="Dihydropteroate synthetase-like"/>
    <property type="match status" value="1"/>
</dbReference>
<dbReference type="KEGG" id="mbur:EQU24_12270"/>
<organism evidence="2 3">
    <name type="scientific">Methylotuvimicrobium buryatense</name>
    <name type="common">Methylomicrobium buryatense</name>
    <dbReference type="NCBI Taxonomy" id="95641"/>
    <lineage>
        <taxon>Bacteria</taxon>
        <taxon>Pseudomonadati</taxon>
        <taxon>Pseudomonadota</taxon>
        <taxon>Gammaproteobacteria</taxon>
        <taxon>Methylococcales</taxon>
        <taxon>Methylococcaceae</taxon>
        <taxon>Methylotuvimicrobium</taxon>
    </lineage>
</organism>
<gene>
    <name evidence="2" type="ORF">EQU24_12270</name>
</gene>
<dbReference type="Pfam" id="PF20123">
    <property type="entry name" value="DUF6513"/>
    <property type="match status" value="1"/>
</dbReference>
<dbReference type="RefSeq" id="WP_017839221.1">
    <property type="nucleotide sequence ID" value="NZ_CP035467.1"/>
</dbReference>
<name>A0A4P9UQV4_METBY</name>
<dbReference type="InterPro" id="IPR045406">
    <property type="entry name" value="DUF6513"/>
</dbReference>
<proteinExistence type="predicted"/>
<sequence>MSEHILFLTGKLAEKQLHQILEKMQPEFTYTVHQLGIKVAALMTTDMICRRLKETYQADRMILPGRCRGDLDKVIQQFGLPVERGPDELKDLPLFFGKEAHKPDLSDYRVKIFAEIVDAPNVSVDEVVERAHYYRRHGADVIDIGCLPGTPFPHMEAIIRALKQEGFTVSIDSLEADDLLRGGKAGADFMLSLHEGTLWVADEVETTPILIPEIHEDLASLDRAIEAMQAKNRPFLVDPILDPLHYGFTQSVVRYHQVRQKYPDIEIMMGVGNITELTHADTVGMNALLLGICSELEINAILATEVSKHACRAVKEADLARRIMHAAKQNNMLPKHIDSGLMALHETAPFPYTLDEIKELAGEITDPSYRIQTSTEGLHIFNRDGFHSATDPFDLYPKLGVENDGGHAFYLGVELARAEISWQLGKRFNQDEALSWGCATDLTESTVDLHSFKPAGTTLKKN</sequence>
<evidence type="ECO:0000313" key="2">
    <source>
        <dbReference type="EMBL" id="QCW82930.1"/>
    </source>
</evidence>